<keyword evidence="1" id="KW-0479">Metal-binding</keyword>
<reference evidence="3" key="2">
    <citation type="journal article" date="2022" name="Microbiol. Resour. Announc.">
        <title>Metagenome Sequencing to Explore Phylogenomics of Terrestrial Cyanobacteria.</title>
        <authorList>
            <person name="Ward R.D."/>
            <person name="Stajich J.E."/>
            <person name="Johansen J.R."/>
            <person name="Huntemann M."/>
            <person name="Clum A."/>
            <person name="Foster B."/>
            <person name="Foster B."/>
            <person name="Roux S."/>
            <person name="Palaniappan K."/>
            <person name="Varghese N."/>
            <person name="Mukherjee S."/>
            <person name="Reddy T.B.K."/>
            <person name="Daum C."/>
            <person name="Copeland A."/>
            <person name="Chen I.A."/>
            <person name="Ivanova N.N."/>
            <person name="Kyrpides N.C."/>
            <person name="Shapiro N."/>
            <person name="Eloe-Fadrosh E.A."/>
            <person name="Pietrasiak N."/>
        </authorList>
    </citation>
    <scope>NUCLEOTIDE SEQUENCE</scope>
    <source>
        <strain evidence="3">JT2-VF2</strain>
    </source>
</reference>
<evidence type="ECO:0000259" key="2">
    <source>
        <dbReference type="Pfam" id="PF07883"/>
    </source>
</evidence>
<proteinExistence type="predicted"/>
<dbReference type="InterPro" id="IPR011051">
    <property type="entry name" value="RmlC_Cupin_sf"/>
</dbReference>
<feature type="domain" description="Cupin type-2" evidence="2">
    <location>
        <begin position="41"/>
        <end position="104"/>
    </location>
</feature>
<protein>
    <submittedName>
        <fullName evidence="3">Cupin domain-containing protein</fullName>
    </submittedName>
</protein>
<dbReference type="Gene3D" id="2.60.120.10">
    <property type="entry name" value="Jelly Rolls"/>
    <property type="match status" value="1"/>
</dbReference>
<dbReference type="InterPro" id="IPR051610">
    <property type="entry name" value="GPI/OXD"/>
</dbReference>
<dbReference type="EMBL" id="JAHHHN010000010">
    <property type="protein sequence ID" value="MBW4563081.1"/>
    <property type="molecule type" value="Genomic_DNA"/>
</dbReference>
<dbReference type="AlphaFoldDB" id="A0A951Q0M9"/>
<dbReference type="InterPro" id="IPR013096">
    <property type="entry name" value="Cupin_2"/>
</dbReference>
<sequence length="115" mass="12600">MITTSLNDLPEESVSHNPEIKKKVMLRFGDLPHLTNFSQARFAPGQTAPAHAHQDMSEVFFVEAGSGVIRIDGKEYPLLPGNCVAIEPGEVHEVVNNGATELVLTYFGLRVEKQA</sequence>
<accession>A0A951Q0M9</accession>
<dbReference type="PANTHER" id="PTHR35848:SF6">
    <property type="entry name" value="CUPIN TYPE-2 DOMAIN-CONTAINING PROTEIN"/>
    <property type="match status" value="1"/>
</dbReference>
<evidence type="ECO:0000313" key="4">
    <source>
        <dbReference type="Proteomes" id="UP000715781"/>
    </source>
</evidence>
<dbReference type="PANTHER" id="PTHR35848">
    <property type="entry name" value="OXALATE-BINDING PROTEIN"/>
    <property type="match status" value="1"/>
</dbReference>
<reference evidence="3" key="1">
    <citation type="submission" date="2021-05" db="EMBL/GenBank/DDBJ databases">
        <authorList>
            <person name="Pietrasiak N."/>
            <person name="Ward R."/>
            <person name="Stajich J.E."/>
            <person name="Kurbessoian T."/>
        </authorList>
    </citation>
    <scope>NUCLEOTIDE SEQUENCE</scope>
    <source>
        <strain evidence="3">JT2-VF2</strain>
    </source>
</reference>
<evidence type="ECO:0000313" key="3">
    <source>
        <dbReference type="EMBL" id="MBW4563081.1"/>
    </source>
</evidence>
<organism evidence="3 4">
    <name type="scientific">Mojavia pulchra JT2-VF2</name>
    <dbReference type="NCBI Taxonomy" id="287848"/>
    <lineage>
        <taxon>Bacteria</taxon>
        <taxon>Bacillati</taxon>
        <taxon>Cyanobacteriota</taxon>
        <taxon>Cyanophyceae</taxon>
        <taxon>Nostocales</taxon>
        <taxon>Nostocaceae</taxon>
    </lineage>
</organism>
<dbReference type="SUPFAM" id="SSF51182">
    <property type="entry name" value="RmlC-like cupins"/>
    <property type="match status" value="1"/>
</dbReference>
<gene>
    <name evidence="3" type="ORF">KME32_18415</name>
</gene>
<dbReference type="Pfam" id="PF07883">
    <property type="entry name" value="Cupin_2"/>
    <property type="match status" value="1"/>
</dbReference>
<comment type="caution">
    <text evidence="3">The sequence shown here is derived from an EMBL/GenBank/DDBJ whole genome shotgun (WGS) entry which is preliminary data.</text>
</comment>
<evidence type="ECO:0000256" key="1">
    <source>
        <dbReference type="ARBA" id="ARBA00022723"/>
    </source>
</evidence>
<name>A0A951Q0M9_9NOST</name>
<dbReference type="GO" id="GO:0046872">
    <property type="term" value="F:metal ion binding"/>
    <property type="evidence" value="ECO:0007669"/>
    <property type="project" value="UniProtKB-KW"/>
</dbReference>
<dbReference type="Proteomes" id="UP000715781">
    <property type="component" value="Unassembled WGS sequence"/>
</dbReference>
<dbReference type="InterPro" id="IPR014710">
    <property type="entry name" value="RmlC-like_jellyroll"/>
</dbReference>